<feature type="region of interest" description="Disordered" evidence="1">
    <location>
        <begin position="492"/>
        <end position="608"/>
    </location>
</feature>
<feature type="compositionally biased region" description="Low complexity" evidence="1">
    <location>
        <begin position="539"/>
        <end position="549"/>
    </location>
</feature>
<keyword evidence="4" id="KW-1185">Reference proteome</keyword>
<gene>
    <name evidence="3" type="ORF">LTR36_004099</name>
</gene>
<feature type="compositionally biased region" description="Polar residues" evidence="1">
    <location>
        <begin position="515"/>
        <end position="528"/>
    </location>
</feature>
<sequence length="608" mass="67476">MRSFSGFVFSLASALALPLASAHEDRLKALQVIEYNIESAYTKFTIPVHVFELQANPTTDLQHSDVVVNAHVLGLAWSEYTSYTSGSLVANSSSGVEHVLSYVVSNWLSDPSQPPDYENATEHFLFRIQSIDSVTVDVMGYQVHLQPTSLPTLRRLSFDGAPGVDAVDVDFEDFTQSFTSPESVSSYQDDDRMSPPDAPSFDLTGELESLLLLESEAEELQTQIVAKKHAISTHLRESRDHVSLRHLLKECDGLVCAARVLAQRICDKVGVLTEPALGYARVQNSNAQPIIAFHQGSEKPPQTSRNCTKGNNIVPGRTMPSKHANGTAHELSVPLILTKNASAAEYQFRDLVNPPNPLVRALEIVASIIGIGALYKFIHRKCMSMRKRVERAADKEERRNRRAYRKAARRAEIRRQWDNLVNAVSCFRSAPEPRFDYEEKRALILQDAFLEQLDDLDQAEKGQIMEAEIRELRHAHEIVASLVRVDHNRYDLITPVNDPPPPLVPLPYTPETRSRASTGTLPSYTSESLPDYSSRPETLVGSSLGGSLVDGFTDYTPSTSDGEGRNTPTSISSGGRTRYTPTSSILDDSPRASEETLRTRQSKDTQDL</sequence>
<name>A0AAV9JGN8_9PEZI</name>
<dbReference type="AlphaFoldDB" id="A0AAV9JGN8"/>
<organism evidence="3 4">
    <name type="scientific">Oleoguttula mirabilis</name>
    <dbReference type="NCBI Taxonomy" id="1507867"/>
    <lineage>
        <taxon>Eukaryota</taxon>
        <taxon>Fungi</taxon>
        <taxon>Dikarya</taxon>
        <taxon>Ascomycota</taxon>
        <taxon>Pezizomycotina</taxon>
        <taxon>Dothideomycetes</taxon>
        <taxon>Dothideomycetidae</taxon>
        <taxon>Mycosphaerellales</taxon>
        <taxon>Teratosphaeriaceae</taxon>
        <taxon>Oleoguttula</taxon>
    </lineage>
</organism>
<evidence type="ECO:0000256" key="1">
    <source>
        <dbReference type="SAM" id="MobiDB-lite"/>
    </source>
</evidence>
<feature type="compositionally biased region" description="Polar residues" evidence="1">
    <location>
        <begin position="300"/>
        <end position="311"/>
    </location>
</feature>
<evidence type="ECO:0000256" key="2">
    <source>
        <dbReference type="SAM" id="SignalP"/>
    </source>
</evidence>
<dbReference type="EMBL" id="JAVFHQ010000024">
    <property type="protein sequence ID" value="KAK4544527.1"/>
    <property type="molecule type" value="Genomic_DNA"/>
</dbReference>
<feature type="compositionally biased region" description="Polar residues" evidence="1">
    <location>
        <begin position="555"/>
        <end position="586"/>
    </location>
</feature>
<keyword evidence="2" id="KW-0732">Signal</keyword>
<feature type="signal peptide" evidence="2">
    <location>
        <begin position="1"/>
        <end position="22"/>
    </location>
</feature>
<feature type="compositionally biased region" description="Basic and acidic residues" evidence="1">
    <location>
        <begin position="588"/>
        <end position="608"/>
    </location>
</feature>
<reference evidence="3 4" key="1">
    <citation type="submission" date="2021-11" db="EMBL/GenBank/DDBJ databases">
        <title>Black yeast isolated from Biological Soil Crust.</title>
        <authorList>
            <person name="Kurbessoian T."/>
        </authorList>
    </citation>
    <scope>NUCLEOTIDE SEQUENCE [LARGE SCALE GENOMIC DNA]</scope>
    <source>
        <strain evidence="3 4">CCFEE 5522</strain>
    </source>
</reference>
<evidence type="ECO:0000313" key="4">
    <source>
        <dbReference type="Proteomes" id="UP001324427"/>
    </source>
</evidence>
<proteinExistence type="predicted"/>
<dbReference type="Proteomes" id="UP001324427">
    <property type="component" value="Unassembled WGS sequence"/>
</dbReference>
<accession>A0AAV9JGN8</accession>
<protein>
    <submittedName>
        <fullName evidence="3">Uncharacterized protein</fullName>
    </submittedName>
</protein>
<feature type="region of interest" description="Disordered" evidence="1">
    <location>
        <begin position="296"/>
        <end position="325"/>
    </location>
</feature>
<feature type="chain" id="PRO_5043855170" evidence="2">
    <location>
        <begin position="23"/>
        <end position="608"/>
    </location>
</feature>
<comment type="caution">
    <text evidence="3">The sequence shown here is derived from an EMBL/GenBank/DDBJ whole genome shotgun (WGS) entry which is preliminary data.</text>
</comment>
<evidence type="ECO:0000313" key="3">
    <source>
        <dbReference type="EMBL" id="KAK4544527.1"/>
    </source>
</evidence>
<feature type="compositionally biased region" description="Pro residues" evidence="1">
    <location>
        <begin position="497"/>
        <end position="508"/>
    </location>
</feature>